<dbReference type="SUPFAM" id="SSF50978">
    <property type="entry name" value="WD40 repeat-like"/>
    <property type="match status" value="1"/>
</dbReference>
<evidence type="ECO:0000256" key="2">
    <source>
        <dbReference type="ARBA" id="ARBA00022737"/>
    </source>
</evidence>
<accession>A0A177AYF7</accession>
<dbReference type="PANTHER" id="PTHR14107">
    <property type="entry name" value="WD REPEAT PROTEIN"/>
    <property type="match status" value="1"/>
</dbReference>
<name>A0A177AYF7_9BILA</name>
<dbReference type="Gene3D" id="2.130.10.10">
    <property type="entry name" value="YVTN repeat-like/Quinoprotein amine dehydrogenase"/>
    <property type="match status" value="1"/>
</dbReference>
<dbReference type="PANTHER" id="PTHR14107:SF16">
    <property type="entry name" value="AT02583P"/>
    <property type="match status" value="1"/>
</dbReference>
<protein>
    <submittedName>
        <fullName evidence="3">WD repeat-containing protein 20</fullName>
    </submittedName>
</protein>
<evidence type="ECO:0000313" key="3">
    <source>
        <dbReference type="EMBL" id="OAF67038.1"/>
    </source>
</evidence>
<dbReference type="InterPro" id="IPR015943">
    <property type="entry name" value="WD40/YVTN_repeat-like_dom_sf"/>
</dbReference>
<dbReference type="InterPro" id="IPR036322">
    <property type="entry name" value="WD40_repeat_dom_sf"/>
</dbReference>
<dbReference type="SMART" id="SM00320">
    <property type="entry name" value="WD40"/>
    <property type="match status" value="5"/>
</dbReference>
<reference evidence="3 4" key="1">
    <citation type="submission" date="2016-04" db="EMBL/GenBank/DDBJ databases">
        <title>The genome of Intoshia linei affirms orthonectids as highly simplified spiralians.</title>
        <authorList>
            <person name="Mikhailov K.V."/>
            <person name="Slusarev G.S."/>
            <person name="Nikitin M.A."/>
            <person name="Logacheva M.D."/>
            <person name="Penin A."/>
            <person name="Aleoshin V."/>
            <person name="Panchin Y.V."/>
        </authorList>
    </citation>
    <scope>NUCLEOTIDE SEQUENCE [LARGE SCALE GENOMIC DNA]</scope>
    <source>
        <strain evidence="3">Intl2013</strain>
        <tissue evidence="3">Whole animal</tissue>
    </source>
</reference>
<comment type="caution">
    <text evidence="3">The sequence shown here is derived from an EMBL/GenBank/DDBJ whole genome shotgun (WGS) entry which is preliminary data.</text>
</comment>
<dbReference type="InterPro" id="IPR051362">
    <property type="entry name" value="WD_repeat_creC_regulators"/>
</dbReference>
<dbReference type="OrthoDB" id="3367at2759"/>
<keyword evidence="1" id="KW-0853">WD repeat</keyword>
<proteinExistence type="predicted"/>
<evidence type="ECO:0000313" key="4">
    <source>
        <dbReference type="Proteomes" id="UP000078046"/>
    </source>
</evidence>
<organism evidence="3 4">
    <name type="scientific">Intoshia linei</name>
    <dbReference type="NCBI Taxonomy" id="1819745"/>
    <lineage>
        <taxon>Eukaryota</taxon>
        <taxon>Metazoa</taxon>
        <taxon>Spiralia</taxon>
        <taxon>Lophotrochozoa</taxon>
        <taxon>Mesozoa</taxon>
        <taxon>Orthonectida</taxon>
        <taxon>Rhopaluridae</taxon>
        <taxon>Intoshia</taxon>
    </lineage>
</organism>
<keyword evidence="4" id="KW-1185">Reference proteome</keyword>
<dbReference type="Proteomes" id="UP000078046">
    <property type="component" value="Unassembled WGS sequence"/>
</dbReference>
<evidence type="ECO:0000256" key="1">
    <source>
        <dbReference type="ARBA" id="ARBA00022574"/>
    </source>
</evidence>
<gene>
    <name evidence="3" type="ORF">A3Q56_05248</name>
</gene>
<dbReference type="AlphaFoldDB" id="A0A177AYF7"/>
<keyword evidence="2" id="KW-0677">Repeat</keyword>
<sequence>MNNAFTASDGSYKLRIDENQKKNTFTHLNIFKIIHKVSDQVTTRISMCEHTNHYVIATNFGWNFSAKKLRKNQNFFDSEPFLKRMYKTGEVTCHDITSTIEGESLFAVGLACGVVHVYTEKRGLNRVFSIDKSTGPCIAIKWIPQEHQHLVVSFNSGHLYTLDCSLNNMNSSIYKSAQKVKSSKIKISSNVQFTKRLSNAFGPFFKENTNFKKDNPKKCLNNYKDCQFKKKYENHDSTEFNLDSLITVDFLSTNNTNPILCWTFPGQIVFEMEFCKNGTLLAVITNNSYLYIFDCRTLKMIHVLKSYFGNFLCLRWVPCGDGCHYIIVGGEDDMVHVYSLDERKIICSGEGHKSWVRAIKVDHTFTNLSSTTVRIGSVGEDGHLCFWEIDVNLYQNRTTPNSFESPLNVSDLSSSSMPKLNSCKHKIIKKNYSFNKIYDNSQLSKIENDVNSIAKCDIQHKRNGQYPWLSSYRVPKGLKRFGTFILRKFKRNQSTNTIARFNATTMNVSSVDNTNYNSSIINHDEFFRYRFVQKLACLPWRLKFRPTNQINILNGISRVFSSLKPNTPDLDCLNDCPGVCSCNGNQFLSSFQTVPIIYPSVCHKISGNSSSDLQFTNYYLITASRDGIKTWKRPEETISKFCPISITEQSHRKPRFLPSINTIGKKYHPE</sequence>
<dbReference type="EMBL" id="LWCA01000761">
    <property type="protein sequence ID" value="OAF67038.1"/>
    <property type="molecule type" value="Genomic_DNA"/>
</dbReference>
<dbReference type="InterPro" id="IPR001680">
    <property type="entry name" value="WD40_rpt"/>
</dbReference>